<name>A0A1B1YUF9_9GAMM</name>
<dbReference type="GO" id="GO:0006364">
    <property type="term" value="P:rRNA processing"/>
    <property type="evidence" value="ECO:0007669"/>
    <property type="project" value="UniProtKB-UniRule"/>
</dbReference>
<evidence type="ECO:0000256" key="3">
    <source>
        <dbReference type="ARBA" id="ARBA00022552"/>
    </source>
</evidence>
<dbReference type="RefSeq" id="WP_068804766.1">
    <property type="nucleotide sequence ID" value="NZ_CP014671.1"/>
</dbReference>
<dbReference type="Gene3D" id="1.10.1520.10">
    <property type="entry name" value="Ribonuclease III domain"/>
    <property type="match status" value="1"/>
</dbReference>
<keyword evidence="8 10" id="KW-0378">Hydrolase</keyword>
<keyword evidence="7 10" id="KW-0255">Endonuclease</keyword>
<dbReference type="CDD" id="cd00593">
    <property type="entry name" value="RIBOc"/>
    <property type="match status" value="1"/>
</dbReference>
<dbReference type="InterPro" id="IPR036389">
    <property type="entry name" value="RNase_III_sf"/>
</dbReference>
<dbReference type="CDD" id="cd10845">
    <property type="entry name" value="DSRM_RNAse_III_family"/>
    <property type="match status" value="1"/>
</dbReference>
<evidence type="ECO:0000256" key="5">
    <source>
        <dbReference type="ARBA" id="ARBA00022694"/>
    </source>
</evidence>
<organism evidence="13 14">
    <name type="scientific">Immundisolibacter cernigliae</name>
    <dbReference type="NCBI Taxonomy" id="1810504"/>
    <lineage>
        <taxon>Bacteria</taxon>
        <taxon>Pseudomonadati</taxon>
        <taxon>Pseudomonadota</taxon>
        <taxon>Gammaproteobacteria</taxon>
        <taxon>Immundisolibacterales</taxon>
        <taxon>Immundisolibacteraceae</taxon>
        <taxon>Immundisolibacter</taxon>
    </lineage>
</organism>
<keyword evidence="5 10" id="KW-0819">tRNA processing</keyword>
<dbReference type="PROSITE" id="PS50142">
    <property type="entry name" value="RNASE_3_2"/>
    <property type="match status" value="1"/>
</dbReference>
<dbReference type="Pfam" id="PF14622">
    <property type="entry name" value="Ribonucleas_3_3"/>
    <property type="match status" value="1"/>
</dbReference>
<keyword evidence="4 10" id="KW-0507">mRNA processing</keyword>
<gene>
    <name evidence="10 13" type="primary">rnc</name>
    <name evidence="13" type="ORF">PG2T_10045</name>
</gene>
<dbReference type="OrthoDB" id="9805026at2"/>
<evidence type="ECO:0000259" key="12">
    <source>
        <dbReference type="PROSITE" id="PS50142"/>
    </source>
</evidence>
<dbReference type="SMART" id="SM00535">
    <property type="entry name" value="RIBOc"/>
    <property type="match status" value="1"/>
</dbReference>
<evidence type="ECO:0000313" key="13">
    <source>
        <dbReference type="EMBL" id="ANX04484.1"/>
    </source>
</evidence>
<dbReference type="GO" id="GO:0046872">
    <property type="term" value="F:metal ion binding"/>
    <property type="evidence" value="ECO:0007669"/>
    <property type="project" value="UniProtKB-KW"/>
</dbReference>
<dbReference type="GO" id="GO:0008033">
    <property type="term" value="P:tRNA processing"/>
    <property type="evidence" value="ECO:0007669"/>
    <property type="project" value="UniProtKB-KW"/>
</dbReference>
<dbReference type="PANTHER" id="PTHR11207">
    <property type="entry name" value="RIBONUCLEASE III"/>
    <property type="match status" value="1"/>
</dbReference>
<evidence type="ECO:0000256" key="6">
    <source>
        <dbReference type="ARBA" id="ARBA00022722"/>
    </source>
</evidence>
<comment type="similarity">
    <text evidence="2">Belongs to the ribonuclease III family.</text>
</comment>
<accession>A0A1B1YUF9</accession>
<feature type="active site" evidence="10">
    <location>
        <position position="44"/>
    </location>
</feature>
<keyword evidence="9 10" id="KW-0694">RNA-binding</keyword>
<evidence type="ECO:0000256" key="4">
    <source>
        <dbReference type="ARBA" id="ARBA00022664"/>
    </source>
</evidence>
<dbReference type="GO" id="GO:0006397">
    <property type="term" value="P:mRNA processing"/>
    <property type="evidence" value="ECO:0007669"/>
    <property type="project" value="UniProtKB-UniRule"/>
</dbReference>
<dbReference type="InterPro" id="IPR014720">
    <property type="entry name" value="dsRBD_dom"/>
</dbReference>
<evidence type="ECO:0000256" key="8">
    <source>
        <dbReference type="ARBA" id="ARBA00022801"/>
    </source>
</evidence>
<dbReference type="AlphaFoldDB" id="A0A1B1YUF9"/>
<dbReference type="Proteomes" id="UP000092952">
    <property type="component" value="Chromosome"/>
</dbReference>
<comment type="subcellular location">
    <subcellularLocation>
        <location evidence="10">Cytoplasm</location>
    </subcellularLocation>
</comment>
<keyword evidence="10" id="KW-0963">Cytoplasm</keyword>
<comment type="cofactor">
    <cofactor evidence="10">
        <name>Mg(2+)</name>
        <dbReference type="ChEBI" id="CHEBI:18420"/>
    </cofactor>
</comment>
<dbReference type="HAMAP" id="MF_00104">
    <property type="entry name" value="RNase_III"/>
    <property type="match status" value="1"/>
</dbReference>
<dbReference type="PANTHER" id="PTHR11207:SF0">
    <property type="entry name" value="RIBONUCLEASE 3"/>
    <property type="match status" value="1"/>
</dbReference>
<evidence type="ECO:0000256" key="2">
    <source>
        <dbReference type="ARBA" id="ARBA00010183"/>
    </source>
</evidence>
<dbReference type="Gene3D" id="3.30.160.20">
    <property type="match status" value="1"/>
</dbReference>
<dbReference type="EC" id="3.1.26.3" evidence="10"/>
<dbReference type="InterPro" id="IPR011907">
    <property type="entry name" value="RNase_III"/>
</dbReference>
<dbReference type="KEGG" id="gbi:PG2T_10045"/>
<dbReference type="EMBL" id="CP014671">
    <property type="protein sequence ID" value="ANX04484.1"/>
    <property type="molecule type" value="Genomic_DNA"/>
</dbReference>
<keyword evidence="10" id="KW-0479">Metal-binding</keyword>
<keyword evidence="14" id="KW-1185">Reference proteome</keyword>
<comment type="catalytic activity">
    <reaction evidence="1 10">
        <text>Endonucleolytic cleavage to 5'-phosphomonoester.</text>
        <dbReference type="EC" id="3.1.26.3"/>
    </reaction>
</comment>
<keyword evidence="6 10" id="KW-0540">Nuclease</keyword>
<comment type="function">
    <text evidence="10">Digests double-stranded RNA. Involved in the processing of primary rRNA transcript to yield the immediate precursors to the large and small rRNAs (23S and 16S). Processes some mRNAs, and tRNAs when they are encoded in the rRNA operon. Processes pre-crRNA and tracrRNA of type II CRISPR loci if present in the organism.</text>
</comment>
<dbReference type="PROSITE" id="PS50137">
    <property type="entry name" value="DS_RBD"/>
    <property type="match status" value="1"/>
</dbReference>
<feature type="binding site" evidence="10">
    <location>
        <position position="40"/>
    </location>
    <ligand>
        <name>Mg(2+)</name>
        <dbReference type="ChEBI" id="CHEBI:18420"/>
    </ligand>
</feature>
<dbReference type="FunCoup" id="A0A1B1YUF9">
    <property type="interactions" value="467"/>
</dbReference>
<evidence type="ECO:0000259" key="11">
    <source>
        <dbReference type="PROSITE" id="PS50137"/>
    </source>
</evidence>
<evidence type="ECO:0000256" key="10">
    <source>
        <dbReference type="HAMAP-Rule" id="MF_00104"/>
    </source>
</evidence>
<dbReference type="FunFam" id="1.10.1520.10:FF:000001">
    <property type="entry name" value="Ribonuclease 3"/>
    <property type="match status" value="1"/>
</dbReference>
<reference evidence="14" key="1">
    <citation type="submission" date="2016-03" db="EMBL/GenBank/DDBJ databases">
        <title>Complete genome sequence of Solimmundus cernigliae, representing a novel lineage of polycyclic aromatic hydrocarbon degraders within the Gammaproteobacteria.</title>
        <authorList>
            <person name="Singleton D.R."/>
            <person name="Dickey A.N."/>
            <person name="Scholl E.H."/>
            <person name="Wright F.A."/>
            <person name="Aitken M.D."/>
        </authorList>
    </citation>
    <scope>NUCLEOTIDE SEQUENCE [LARGE SCALE GENOMIC DNA]</scope>
    <source>
        <strain evidence="14">TR3.2</strain>
    </source>
</reference>
<dbReference type="InterPro" id="IPR000999">
    <property type="entry name" value="RNase_III_dom"/>
</dbReference>
<dbReference type="GO" id="GO:0004525">
    <property type="term" value="F:ribonuclease III activity"/>
    <property type="evidence" value="ECO:0007669"/>
    <property type="project" value="UniProtKB-UniRule"/>
</dbReference>
<evidence type="ECO:0000256" key="1">
    <source>
        <dbReference type="ARBA" id="ARBA00000109"/>
    </source>
</evidence>
<feature type="domain" description="DRBM" evidence="11">
    <location>
        <begin position="154"/>
        <end position="224"/>
    </location>
</feature>
<proteinExistence type="inferred from homology"/>
<dbReference type="Pfam" id="PF00035">
    <property type="entry name" value="dsrm"/>
    <property type="match status" value="1"/>
</dbReference>
<dbReference type="NCBIfam" id="TIGR02191">
    <property type="entry name" value="RNaseIII"/>
    <property type="match status" value="1"/>
</dbReference>
<sequence length="226" mass="25116">MTDPLDLLQLRLGHRFADPGLLRRALTHRSARRQHNERLEFLGDALLGFVIAEALTQRFPQATEGELTRLRARMVSGEALAVAANELRLGEFLELGAGERKTGGHRRASILADAFEALICAMYLDAGIEVCRERVLHLLGPALARLQPGETLKDPKTRLQEWLQSRALERPQYHLVSEQEQAGAWQFEVECRAPPLPDPLRGIGGTRRAAEQAAAAAALERLQTHD</sequence>
<dbReference type="PROSITE" id="PS00517">
    <property type="entry name" value="RNASE_3_1"/>
    <property type="match status" value="1"/>
</dbReference>
<dbReference type="GO" id="GO:0005737">
    <property type="term" value="C:cytoplasm"/>
    <property type="evidence" value="ECO:0007669"/>
    <property type="project" value="UniProtKB-SubCell"/>
</dbReference>
<feature type="domain" description="RNase III" evidence="12">
    <location>
        <begin position="5"/>
        <end position="127"/>
    </location>
</feature>
<dbReference type="SUPFAM" id="SSF69065">
    <property type="entry name" value="RNase III domain-like"/>
    <property type="match status" value="1"/>
</dbReference>
<feature type="binding site" evidence="10">
    <location>
        <position position="116"/>
    </location>
    <ligand>
        <name>Mg(2+)</name>
        <dbReference type="ChEBI" id="CHEBI:18420"/>
    </ligand>
</feature>
<feature type="active site" evidence="10">
    <location>
        <position position="116"/>
    </location>
</feature>
<dbReference type="GO" id="GO:0003725">
    <property type="term" value="F:double-stranded RNA binding"/>
    <property type="evidence" value="ECO:0007669"/>
    <property type="project" value="TreeGrafter"/>
</dbReference>
<evidence type="ECO:0000256" key="7">
    <source>
        <dbReference type="ARBA" id="ARBA00022759"/>
    </source>
</evidence>
<dbReference type="SMART" id="SM00358">
    <property type="entry name" value="DSRM"/>
    <property type="match status" value="1"/>
</dbReference>
<keyword evidence="10" id="KW-0460">Magnesium</keyword>
<dbReference type="SUPFAM" id="SSF54768">
    <property type="entry name" value="dsRNA-binding domain-like"/>
    <property type="match status" value="1"/>
</dbReference>
<feature type="binding site" evidence="10">
    <location>
        <position position="113"/>
    </location>
    <ligand>
        <name>Mg(2+)</name>
        <dbReference type="ChEBI" id="CHEBI:18420"/>
    </ligand>
</feature>
<protein>
    <recommendedName>
        <fullName evidence="10">Ribonuclease 3</fullName>
        <ecNumber evidence="10">3.1.26.3</ecNumber>
    </recommendedName>
    <alternativeName>
        <fullName evidence="10">Ribonuclease III</fullName>
        <shortName evidence="10">RNase III</shortName>
    </alternativeName>
</protein>
<keyword evidence="3 10" id="KW-0698">rRNA processing</keyword>
<keyword evidence="10" id="KW-0699">rRNA-binding</keyword>
<dbReference type="STRING" id="1810504.PG2T_10045"/>
<evidence type="ECO:0000256" key="9">
    <source>
        <dbReference type="ARBA" id="ARBA00022884"/>
    </source>
</evidence>
<dbReference type="GO" id="GO:0010468">
    <property type="term" value="P:regulation of gene expression"/>
    <property type="evidence" value="ECO:0007669"/>
    <property type="project" value="TreeGrafter"/>
</dbReference>
<dbReference type="GO" id="GO:0019843">
    <property type="term" value="F:rRNA binding"/>
    <property type="evidence" value="ECO:0007669"/>
    <property type="project" value="UniProtKB-KW"/>
</dbReference>
<evidence type="ECO:0000313" key="14">
    <source>
        <dbReference type="Proteomes" id="UP000092952"/>
    </source>
</evidence>
<dbReference type="InParanoid" id="A0A1B1YUF9"/>
<comment type="subunit">
    <text evidence="10">Homodimer.</text>
</comment>